<keyword evidence="3" id="KW-1185">Reference proteome</keyword>
<dbReference type="InterPro" id="IPR000719">
    <property type="entry name" value="Prot_kinase_dom"/>
</dbReference>
<comment type="caution">
    <text evidence="2">The sequence shown here is derived from an EMBL/GenBank/DDBJ whole genome shotgun (WGS) entry which is preliminary data.</text>
</comment>
<feature type="domain" description="Protein kinase" evidence="1">
    <location>
        <begin position="173"/>
        <end position="524"/>
    </location>
</feature>
<dbReference type="CDD" id="cd00180">
    <property type="entry name" value="PKc"/>
    <property type="match status" value="1"/>
</dbReference>
<keyword evidence="2" id="KW-0418">Kinase</keyword>
<dbReference type="PROSITE" id="PS50011">
    <property type="entry name" value="PROTEIN_KINASE_DOM"/>
    <property type="match status" value="1"/>
</dbReference>
<sequence>MCQLRALLNQDVVEKALADLDQNRRVTWLSRTLRRLLAYTYWSKYFFPPRAETVRREALAICSERGLTKIFAILLLMGKPELIKDFLKEGLCDDDLPFEKVDPDIETTRIKFWLRPKRNGNKDQRPVPAFIRRWPASYLGPFADFQWSVLAPFLQTDEQQWREPFPDDTILPFTSEQRLHGGTKNRPEILKVEIHPEHHDFDKTNNIFVIKKISIDHEKVFLQELRVLNRLKHDHVIGLFAAYQHRQHYLMVLPCAKCNLAEYWEKENTRPVQNHATLAWIAIQSRGVVDGLAQLHRHLTGSTSSLHEQESGASTVLPSNRAPVREYYGRHGDIKPENLLWFPGSPGNPGDMGIIKIADFGESRYSSTESALQDTRKLKYTLPYRPPEFRLDRSNQPKPISATSDTWALGCVFLEFISWYDGGWQRLEQFVSLRKQQTGKGRRYREPTSGYFRLSKVEPMDNNMEPSQYAELKPSVTSQFDILRRNLAVESNRFSELIRRFLALIQEHMLVIEPYRTSESGQFYRYTSKEVFEELDKIIRDHLDEVQAASD</sequence>
<gene>
    <name evidence="2" type="ORF">QBC42DRAFT_276158</name>
</gene>
<reference evidence="2" key="2">
    <citation type="submission" date="2023-06" db="EMBL/GenBank/DDBJ databases">
        <authorList>
            <consortium name="Lawrence Berkeley National Laboratory"/>
            <person name="Mondo S.J."/>
            <person name="Hensen N."/>
            <person name="Bonometti L."/>
            <person name="Westerberg I."/>
            <person name="Brannstrom I.O."/>
            <person name="Guillou S."/>
            <person name="Cros-Aarteil S."/>
            <person name="Calhoun S."/>
            <person name="Haridas S."/>
            <person name="Kuo A."/>
            <person name="Pangilinan J."/>
            <person name="Riley R."/>
            <person name="Labutti K."/>
            <person name="Andreopoulos B."/>
            <person name="Lipzen A."/>
            <person name="Chen C."/>
            <person name="Yanf M."/>
            <person name="Daum C."/>
            <person name="Ng V."/>
            <person name="Clum A."/>
            <person name="Steindorff A."/>
            <person name="Ohm R."/>
            <person name="Martin F."/>
            <person name="Silar P."/>
            <person name="Natvig D."/>
            <person name="Lalanne C."/>
            <person name="Gautier V."/>
            <person name="Ament-Velasquez S.L."/>
            <person name="Kruys A."/>
            <person name="Hutchinson M.I."/>
            <person name="Powell A.J."/>
            <person name="Barry K."/>
            <person name="Miller A.N."/>
            <person name="Grigoriev I.V."/>
            <person name="Debuchy R."/>
            <person name="Gladieux P."/>
            <person name="Thoren M.H."/>
            <person name="Johannesson H."/>
        </authorList>
    </citation>
    <scope>NUCLEOTIDE SEQUENCE</scope>
    <source>
        <strain evidence="2">PSN324</strain>
    </source>
</reference>
<keyword evidence="2" id="KW-0808">Transferase</keyword>
<evidence type="ECO:0000313" key="3">
    <source>
        <dbReference type="Proteomes" id="UP001321749"/>
    </source>
</evidence>
<protein>
    <submittedName>
        <fullName evidence="2">Kinase-like domain-containing protein</fullName>
    </submittedName>
</protein>
<proteinExistence type="predicted"/>
<dbReference type="AlphaFoldDB" id="A0AAV9HD34"/>
<organism evidence="2 3">
    <name type="scientific">Cladorrhinum samala</name>
    <dbReference type="NCBI Taxonomy" id="585594"/>
    <lineage>
        <taxon>Eukaryota</taxon>
        <taxon>Fungi</taxon>
        <taxon>Dikarya</taxon>
        <taxon>Ascomycota</taxon>
        <taxon>Pezizomycotina</taxon>
        <taxon>Sordariomycetes</taxon>
        <taxon>Sordariomycetidae</taxon>
        <taxon>Sordariales</taxon>
        <taxon>Podosporaceae</taxon>
        <taxon>Cladorrhinum</taxon>
    </lineage>
</organism>
<evidence type="ECO:0000259" key="1">
    <source>
        <dbReference type="PROSITE" id="PS50011"/>
    </source>
</evidence>
<dbReference type="EMBL" id="MU865059">
    <property type="protein sequence ID" value="KAK4458717.1"/>
    <property type="molecule type" value="Genomic_DNA"/>
</dbReference>
<evidence type="ECO:0000313" key="2">
    <source>
        <dbReference type="EMBL" id="KAK4458717.1"/>
    </source>
</evidence>
<name>A0AAV9HD34_9PEZI</name>
<dbReference type="PANTHER" id="PTHR24359:SF37">
    <property type="entry name" value="PROTEIN KINASE DOMAIN-CONTAINING PROTEIN"/>
    <property type="match status" value="1"/>
</dbReference>
<dbReference type="PANTHER" id="PTHR24359">
    <property type="entry name" value="SERINE/THREONINE-PROTEIN KINASE SBK1"/>
    <property type="match status" value="1"/>
</dbReference>
<dbReference type="Pfam" id="PF00069">
    <property type="entry name" value="Pkinase"/>
    <property type="match status" value="1"/>
</dbReference>
<dbReference type="InterPro" id="IPR011009">
    <property type="entry name" value="Kinase-like_dom_sf"/>
</dbReference>
<dbReference type="Proteomes" id="UP001321749">
    <property type="component" value="Unassembled WGS sequence"/>
</dbReference>
<dbReference type="Gene3D" id="1.10.510.10">
    <property type="entry name" value="Transferase(Phosphotransferase) domain 1"/>
    <property type="match status" value="1"/>
</dbReference>
<dbReference type="GO" id="GO:0005524">
    <property type="term" value="F:ATP binding"/>
    <property type="evidence" value="ECO:0007669"/>
    <property type="project" value="InterPro"/>
</dbReference>
<accession>A0AAV9HD34</accession>
<dbReference type="SMART" id="SM00220">
    <property type="entry name" value="S_TKc"/>
    <property type="match status" value="1"/>
</dbReference>
<dbReference type="SUPFAM" id="SSF56112">
    <property type="entry name" value="Protein kinase-like (PK-like)"/>
    <property type="match status" value="1"/>
</dbReference>
<reference evidence="2" key="1">
    <citation type="journal article" date="2023" name="Mol. Phylogenet. Evol.">
        <title>Genome-scale phylogeny and comparative genomics of the fungal order Sordariales.</title>
        <authorList>
            <person name="Hensen N."/>
            <person name="Bonometti L."/>
            <person name="Westerberg I."/>
            <person name="Brannstrom I.O."/>
            <person name="Guillou S."/>
            <person name="Cros-Aarteil S."/>
            <person name="Calhoun S."/>
            <person name="Haridas S."/>
            <person name="Kuo A."/>
            <person name="Mondo S."/>
            <person name="Pangilinan J."/>
            <person name="Riley R."/>
            <person name="LaButti K."/>
            <person name="Andreopoulos B."/>
            <person name="Lipzen A."/>
            <person name="Chen C."/>
            <person name="Yan M."/>
            <person name="Daum C."/>
            <person name="Ng V."/>
            <person name="Clum A."/>
            <person name="Steindorff A."/>
            <person name="Ohm R.A."/>
            <person name="Martin F."/>
            <person name="Silar P."/>
            <person name="Natvig D.O."/>
            <person name="Lalanne C."/>
            <person name="Gautier V."/>
            <person name="Ament-Velasquez S.L."/>
            <person name="Kruys A."/>
            <person name="Hutchinson M.I."/>
            <person name="Powell A.J."/>
            <person name="Barry K."/>
            <person name="Miller A.N."/>
            <person name="Grigoriev I.V."/>
            <person name="Debuchy R."/>
            <person name="Gladieux P."/>
            <person name="Hiltunen Thoren M."/>
            <person name="Johannesson H."/>
        </authorList>
    </citation>
    <scope>NUCLEOTIDE SEQUENCE</scope>
    <source>
        <strain evidence="2">PSN324</strain>
    </source>
</reference>
<dbReference type="GO" id="GO:0004674">
    <property type="term" value="F:protein serine/threonine kinase activity"/>
    <property type="evidence" value="ECO:0007669"/>
    <property type="project" value="TreeGrafter"/>
</dbReference>